<dbReference type="Proteomes" id="UP000276834">
    <property type="component" value="Unassembled WGS sequence"/>
</dbReference>
<protein>
    <submittedName>
        <fullName evidence="1">Uncharacterized protein</fullName>
    </submittedName>
</protein>
<dbReference type="EMBL" id="QUSF01000021">
    <property type="protein sequence ID" value="RLW01728.1"/>
    <property type="molecule type" value="Genomic_DNA"/>
</dbReference>
<dbReference type="AlphaFoldDB" id="A0A3L8SHU6"/>
<organism evidence="1 2">
    <name type="scientific">Chloebia gouldiae</name>
    <name type="common">Gouldian finch</name>
    <name type="synonym">Erythrura gouldiae</name>
    <dbReference type="NCBI Taxonomy" id="44316"/>
    <lineage>
        <taxon>Eukaryota</taxon>
        <taxon>Metazoa</taxon>
        <taxon>Chordata</taxon>
        <taxon>Craniata</taxon>
        <taxon>Vertebrata</taxon>
        <taxon>Euteleostomi</taxon>
        <taxon>Archelosauria</taxon>
        <taxon>Archosauria</taxon>
        <taxon>Dinosauria</taxon>
        <taxon>Saurischia</taxon>
        <taxon>Theropoda</taxon>
        <taxon>Coelurosauria</taxon>
        <taxon>Aves</taxon>
        <taxon>Neognathae</taxon>
        <taxon>Neoaves</taxon>
        <taxon>Telluraves</taxon>
        <taxon>Australaves</taxon>
        <taxon>Passeriformes</taxon>
        <taxon>Passeroidea</taxon>
        <taxon>Passeridae</taxon>
        <taxon>Chloebia</taxon>
    </lineage>
</organism>
<evidence type="ECO:0000313" key="2">
    <source>
        <dbReference type="Proteomes" id="UP000276834"/>
    </source>
</evidence>
<name>A0A3L8SHU6_CHLGU</name>
<sequence>MMAIRSPHSGLLGATLRSMSLLHASLFHQVLFSEPSDVREGRECLSLMDVTAPDTRTYG</sequence>
<reference evidence="1 2" key="1">
    <citation type="journal article" date="2018" name="Proc. R. Soc. B">
        <title>A non-coding region near Follistatin controls head colour polymorphism in the Gouldian finch.</title>
        <authorList>
            <person name="Toomey M.B."/>
            <person name="Marques C.I."/>
            <person name="Andrade P."/>
            <person name="Araujo P.M."/>
            <person name="Sabatino S."/>
            <person name="Gazda M.A."/>
            <person name="Afonso S."/>
            <person name="Lopes R.J."/>
            <person name="Corbo J.C."/>
            <person name="Carneiro M."/>
        </authorList>
    </citation>
    <scope>NUCLEOTIDE SEQUENCE [LARGE SCALE GENOMIC DNA]</scope>
    <source>
        <strain evidence="1">Red01</strain>
        <tissue evidence="1">Muscle</tissue>
    </source>
</reference>
<evidence type="ECO:0000313" key="1">
    <source>
        <dbReference type="EMBL" id="RLW01728.1"/>
    </source>
</evidence>
<proteinExistence type="predicted"/>
<keyword evidence="2" id="KW-1185">Reference proteome</keyword>
<comment type="caution">
    <text evidence="1">The sequence shown here is derived from an EMBL/GenBank/DDBJ whole genome shotgun (WGS) entry which is preliminary data.</text>
</comment>
<gene>
    <name evidence="1" type="ORF">DV515_00007710</name>
</gene>
<accession>A0A3L8SHU6</accession>